<organism evidence="1 2">
    <name type="scientific">Cetraspora pellucida</name>
    <dbReference type="NCBI Taxonomy" id="1433469"/>
    <lineage>
        <taxon>Eukaryota</taxon>
        <taxon>Fungi</taxon>
        <taxon>Fungi incertae sedis</taxon>
        <taxon>Mucoromycota</taxon>
        <taxon>Glomeromycotina</taxon>
        <taxon>Glomeromycetes</taxon>
        <taxon>Diversisporales</taxon>
        <taxon>Gigasporaceae</taxon>
        <taxon>Cetraspora</taxon>
    </lineage>
</organism>
<accession>A0ACA9QE86</accession>
<keyword evidence="2" id="KW-1185">Reference proteome</keyword>
<evidence type="ECO:0000313" key="1">
    <source>
        <dbReference type="EMBL" id="CAG8741622.1"/>
    </source>
</evidence>
<reference evidence="1" key="1">
    <citation type="submission" date="2021-06" db="EMBL/GenBank/DDBJ databases">
        <authorList>
            <person name="Kallberg Y."/>
            <person name="Tangrot J."/>
            <person name="Rosling A."/>
        </authorList>
    </citation>
    <scope>NUCLEOTIDE SEQUENCE</scope>
    <source>
        <strain evidence="1">28 12/20/2015</strain>
    </source>
</reference>
<protein>
    <submittedName>
        <fullName evidence="1">629_t:CDS:1</fullName>
    </submittedName>
</protein>
<dbReference type="Proteomes" id="UP000789366">
    <property type="component" value="Unassembled WGS sequence"/>
</dbReference>
<evidence type="ECO:0000313" key="2">
    <source>
        <dbReference type="Proteomes" id="UP000789366"/>
    </source>
</evidence>
<gene>
    <name evidence="1" type="ORF">SPELUC_LOCUS13850</name>
</gene>
<name>A0ACA9QE86_9GLOM</name>
<proteinExistence type="predicted"/>
<comment type="caution">
    <text evidence="1">The sequence shown here is derived from an EMBL/GenBank/DDBJ whole genome shotgun (WGS) entry which is preliminary data.</text>
</comment>
<feature type="non-terminal residue" evidence="1">
    <location>
        <position position="1"/>
    </location>
</feature>
<feature type="non-terminal residue" evidence="1">
    <location>
        <position position="174"/>
    </location>
</feature>
<sequence>HSKNILIHQKSIKLADFGLSKRLGEATNSNKNILGVIQYIDPQRFKASRKRKINESGAVNFSFNKQSDIYSVGILMWEISSGHPPFERDSYDSVFIKSMQGVREEVIKGTPPAYAKIYEDCWQVNPNMRPTIENVFSDLNALKVNNEDQMKIDASQKSCSLQTGDLIGSINTEP</sequence>
<dbReference type="EMBL" id="CAJVPW010038180">
    <property type="protein sequence ID" value="CAG8741622.1"/>
    <property type="molecule type" value="Genomic_DNA"/>
</dbReference>